<evidence type="ECO:0000256" key="3">
    <source>
        <dbReference type="ARBA" id="ARBA00022692"/>
    </source>
</evidence>
<keyword evidence="9" id="KW-1185">Reference proteome</keyword>
<evidence type="ECO:0000259" key="7">
    <source>
        <dbReference type="Pfam" id="PF09335"/>
    </source>
</evidence>
<comment type="subcellular location">
    <subcellularLocation>
        <location evidence="1">Cell membrane</location>
        <topology evidence="1">Multi-pass membrane protein</topology>
    </subcellularLocation>
</comment>
<dbReference type="PANTHER" id="PTHR12677">
    <property type="entry name" value="GOLGI APPARATUS MEMBRANE PROTEIN TVP38-RELATED"/>
    <property type="match status" value="1"/>
</dbReference>
<dbReference type="AlphaFoldDB" id="A0A0D3K8S3"/>
<evidence type="ECO:0000256" key="6">
    <source>
        <dbReference type="SAM" id="Phobius"/>
    </source>
</evidence>
<dbReference type="OMA" id="GNICRML"/>
<feature type="transmembrane region" description="Helical" evidence="6">
    <location>
        <begin position="132"/>
        <end position="152"/>
    </location>
</feature>
<evidence type="ECO:0000256" key="2">
    <source>
        <dbReference type="ARBA" id="ARBA00022475"/>
    </source>
</evidence>
<evidence type="ECO:0000313" key="9">
    <source>
        <dbReference type="Proteomes" id="UP000013827"/>
    </source>
</evidence>
<evidence type="ECO:0000313" key="8">
    <source>
        <dbReference type="EnsemblProtists" id="EOD32158"/>
    </source>
</evidence>
<keyword evidence="5 6" id="KW-0472">Membrane</keyword>
<evidence type="ECO:0000256" key="4">
    <source>
        <dbReference type="ARBA" id="ARBA00022989"/>
    </source>
</evidence>
<dbReference type="PaxDb" id="2903-EOD32158"/>
<dbReference type="InterPro" id="IPR015414">
    <property type="entry name" value="TMEM64"/>
</dbReference>
<feature type="transmembrane region" description="Helical" evidence="6">
    <location>
        <begin position="92"/>
        <end position="112"/>
    </location>
</feature>
<evidence type="ECO:0000256" key="1">
    <source>
        <dbReference type="ARBA" id="ARBA00004651"/>
    </source>
</evidence>
<keyword evidence="3 6" id="KW-0812">Transmembrane</keyword>
<dbReference type="KEGG" id="ehx:EMIHUDRAFT_202776"/>
<dbReference type="HOGENOM" id="CLU_1356887_0_0_1"/>
<dbReference type="PANTHER" id="PTHR12677:SF59">
    <property type="entry name" value="GOLGI APPARATUS MEMBRANE PROTEIN TVP38-RELATED"/>
    <property type="match status" value="1"/>
</dbReference>
<name>A0A0D3K8S3_EMIH1</name>
<organism evidence="8 9">
    <name type="scientific">Emiliania huxleyi (strain CCMP1516)</name>
    <dbReference type="NCBI Taxonomy" id="280463"/>
    <lineage>
        <taxon>Eukaryota</taxon>
        <taxon>Haptista</taxon>
        <taxon>Haptophyta</taxon>
        <taxon>Prymnesiophyceae</taxon>
        <taxon>Isochrysidales</taxon>
        <taxon>Noelaerhabdaceae</taxon>
        <taxon>Emiliania</taxon>
    </lineage>
</organism>
<dbReference type="EnsemblProtists" id="EOD32158">
    <property type="protein sequence ID" value="EOD32158"/>
    <property type="gene ID" value="EMIHUDRAFT_202776"/>
</dbReference>
<reference evidence="9" key="1">
    <citation type="journal article" date="2013" name="Nature">
        <title>Pan genome of the phytoplankton Emiliania underpins its global distribution.</title>
        <authorList>
            <person name="Read B.A."/>
            <person name="Kegel J."/>
            <person name="Klute M.J."/>
            <person name="Kuo A."/>
            <person name="Lefebvre S.C."/>
            <person name="Maumus F."/>
            <person name="Mayer C."/>
            <person name="Miller J."/>
            <person name="Monier A."/>
            <person name="Salamov A."/>
            <person name="Young J."/>
            <person name="Aguilar M."/>
            <person name="Claverie J.M."/>
            <person name="Frickenhaus S."/>
            <person name="Gonzalez K."/>
            <person name="Herman E.K."/>
            <person name="Lin Y.C."/>
            <person name="Napier J."/>
            <person name="Ogata H."/>
            <person name="Sarno A.F."/>
            <person name="Shmutz J."/>
            <person name="Schroeder D."/>
            <person name="de Vargas C."/>
            <person name="Verret F."/>
            <person name="von Dassow P."/>
            <person name="Valentin K."/>
            <person name="Van de Peer Y."/>
            <person name="Wheeler G."/>
            <person name="Dacks J.B."/>
            <person name="Delwiche C.F."/>
            <person name="Dyhrman S.T."/>
            <person name="Glockner G."/>
            <person name="John U."/>
            <person name="Richards T."/>
            <person name="Worden A.Z."/>
            <person name="Zhang X."/>
            <person name="Grigoriev I.V."/>
            <person name="Allen A.E."/>
            <person name="Bidle K."/>
            <person name="Borodovsky M."/>
            <person name="Bowler C."/>
            <person name="Brownlee C."/>
            <person name="Cock J.M."/>
            <person name="Elias M."/>
            <person name="Gladyshev V.N."/>
            <person name="Groth M."/>
            <person name="Guda C."/>
            <person name="Hadaegh A."/>
            <person name="Iglesias-Rodriguez M.D."/>
            <person name="Jenkins J."/>
            <person name="Jones B.M."/>
            <person name="Lawson T."/>
            <person name="Leese F."/>
            <person name="Lindquist E."/>
            <person name="Lobanov A."/>
            <person name="Lomsadze A."/>
            <person name="Malik S.B."/>
            <person name="Marsh M.E."/>
            <person name="Mackinder L."/>
            <person name="Mock T."/>
            <person name="Mueller-Roeber B."/>
            <person name="Pagarete A."/>
            <person name="Parker M."/>
            <person name="Probert I."/>
            <person name="Quesneville H."/>
            <person name="Raines C."/>
            <person name="Rensing S.A."/>
            <person name="Riano-Pachon D.M."/>
            <person name="Richier S."/>
            <person name="Rokitta S."/>
            <person name="Shiraiwa Y."/>
            <person name="Soanes D.M."/>
            <person name="van der Giezen M."/>
            <person name="Wahlund T.M."/>
            <person name="Williams B."/>
            <person name="Wilson W."/>
            <person name="Wolfe G."/>
            <person name="Wurch L.L."/>
        </authorList>
    </citation>
    <scope>NUCLEOTIDE SEQUENCE</scope>
</reference>
<keyword evidence="2" id="KW-1003">Cell membrane</keyword>
<keyword evidence="4 6" id="KW-1133">Transmembrane helix</keyword>
<proteinExistence type="predicted"/>
<dbReference type="Pfam" id="PF09335">
    <property type="entry name" value="VTT_dom"/>
    <property type="match status" value="1"/>
</dbReference>
<feature type="domain" description="VTT" evidence="7">
    <location>
        <begin position="43"/>
        <end position="154"/>
    </location>
</feature>
<feature type="transmembrane region" description="Helical" evidence="6">
    <location>
        <begin position="52"/>
        <end position="76"/>
    </location>
</feature>
<accession>A0A0D3K8S3</accession>
<reference evidence="8" key="2">
    <citation type="submission" date="2024-10" db="UniProtKB">
        <authorList>
            <consortium name="EnsemblProtists"/>
        </authorList>
    </citation>
    <scope>IDENTIFICATION</scope>
</reference>
<dbReference type="InterPro" id="IPR032816">
    <property type="entry name" value="VTT_dom"/>
</dbReference>
<sequence length="202" mass="20878">MLGSVSAKLAMLDSAVQSLGPFAAPVYALTLVVSGMIPLPAFNVLVLGAGSLFGVTLGFGVVYPAALAGASLGFFLGRRMPASLRRRIPQKLTMLQGALADGGFTTLLLLRLTPLPFAPSNLFLGSIPAVPFGTYIAATALGFLRLCVNVLIGSRVRGMIDGEGTALEQGLVAGGALTFALALGNICRMLLKRKAAESKQEE</sequence>
<dbReference type="GeneID" id="17277430"/>
<dbReference type="RefSeq" id="XP_005784587.1">
    <property type="nucleotide sequence ID" value="XM_005784530.1"/>
</dbReference>
<dbReference type="GO" id="GO:0005886">
    <property type="term" value="C:plasma membrane"/>
    <property type="evidence" value="ECO:0007669"/>
    <property type="project" value="UniProtKB-SubCell"/>
</dbReference>
<evidence type="ECO:0000256" key="5">
    <source>
        <dbReference type="ARBA" id="ARBA00023136"/>
    </source>
</evidence>
<dbReference type="Proteomes" id="UP000013827">
    <property type="component" value="Unassembled WGS sequence"/>
</dbReference>
<protein>
    <recommendedName>
        <fullName evidence="7">VTT domain-containing protein</fullName>
    </recommendedName>
</protein>